<dbReference type="EMBL" id="CAUOFW020001225">
    <property type="protein sequence ID" value="CAK9142352.1"/>
    <property type="molecule type" value="Genomic_DNA"/>
</dbReference>
<gene>
    <name evidence="1" type="ORF">ILEXP_LOCUS10042</name>
</gene>
<proteinExistence type="predicted"/>
<evidence type="ECO:0000313" key="2">
    <source>
        <dbReference type="Proteomes" id="UP001642360"/>
    </source>
</evidence>
<name>A0ABC8RDH9_9AQUA</name>
<protein>
    <submittedName>
        <fullName evidence="1">Uncharacterized protein</fullName>
    </submittedName>
</protein>
<keyword evidence="2" id="KW-1185">Reference proteome</keyword>
<reference evidence="1 2" key="1">
    <citation type="submission" date="2024-02" db="EMBL/GenBank/DDBJ databases">
        <authorList>
            <person name="Vignale AGUSTIN F."/>
            <person name="Sosa J E."/>
            <person name="Modenutti C."/>
        </authorList>
    </citation>
    <scope>NUCLEOTIDE SEQUENCE [LARGE SCALE GENOMIC DNA]</scope>
</reference>
<evidence type="ECO:0000313" key="1">
    <source>
        <dbReference type="EMBL" id="CAK9142352.1"/>
    </source>
</evidence>
<sequence length="74" mass="8340">MFQGDEECRTEMEDRSENVQLRCDKLPGQLLTVGELWHPQILTGLSNRFTGFARLTVHVEEAIASPPPFLPASE</sequence>
<dbReference type="AlphaFoldDB" id="A0ABC8RDH9"/>
<dbReference type="Proteomes" id="UP001642360">
    <property type="component" value="Unassembled WGS sequence"/>
</dbReference>
<comment type="caution">
    <text evidence="1">The sequence shown here is derived from an EMBL/GenBank/DDBJ whole genome shotgun (WGS) entry which is preliminary data.</text>
</comment>
<accession>A0ABC8RDH9</accession>
<organism evidence="1 2">
    <name type="scientific">Ilex paraguariensis</name>
    <name type="common">yerba mate</name>
    <dbReference type="NCBI Taxonomy" id="185542"/>
    <lineage>
        <taxon>Eukaryota</taxon>
        <taxon>Viridiplantae</taxon>
        <taxon>Streptophyta</taxon>
        <taxon>Embryophyta</taxon>
        <taxon>Tracheophyta</taxon>
        <taxon>Spermatophyta</taxon>
        <taxon>Magnoliopsida</taxon>
        <taxon>eudicotyledons</taxon>
        <taxon>Gunneridae</taxon>
        <taxon>Pentapetalae</taxon>
        <taxon>asterids</taxon>
        <taxon>campanulids</taxon>
        <taxon>Aquifoliales</taxon>
        <taxon>Aquifoliaceae</taxon>
        <taxon>Ilex</taxon>
    </lineage>
</organism>